<name>A0A6N1X2T1_9BURK</name>
<dbReference type="SUPFAM" id="SSF56349">
    <property type="entry name" value="DNA breaking-rejoining enzymes"/>
    <property type="match status" value="1"/>
</dbReference>
<feature type="region of interest" description="Disordered" evidence="6">
    <location>
        <begin position="1"/>
        <end position="23"/>
    </location>
</feature>
<feature type="domain" description="Tyr recombinase" evidence="7">
    <location>
        <begin position="204"/>
        <end position="388"/>
    </location>
</feature>
<dbReference type="PROSITE" id="PS51898">
    <property type="entry name" value="TYR_RECOMBINASE"/>
    <property type="match status" value="1"/>
</dbReference>
<dbReference type="Pfam" id="PF13356">
    <property type="entry name" value="Arm-DNA-bind_3"/>
    <property type="match status" value="1"/>
</dbReference>
<keyword evidence="2" id="KW-0229">DNA integration</keyword>
<evidence type="ECO:0000256" key="3">
    <source>
        <dbReference type="ARBA" id="ARBA00023125"/>
    </source>
</evidence>
<evidence type="ECO:0000256" key="5">
    <source>
        <dbReference type="PROSITE-ProRule" id="PRU01248"/>
    </source>
</evidence>
<organism evidence="9 10">
    <name type="scientific">Comamonas antarctica</name>
    <dbReference type="NCBI Taxonomy" id="2743470"/>
    <lineage>
        <taxon>Bacteria</taxon>
        <taxon>Pseudomonadati</taxon>
        <taxon>Pseudomonadota</taxon>
        <taxon>Betaproteobacteria</taxon>
        <taxon>Burkholderiales</taxon>
        <taxon>Comamonadaceae</taxon>
        <taxon>Comamonas</taxon>
    </lineage>
</organism>
<dbReference type="Pfam" id="PF00589">
    <property type="entry name" value="Phage_integrase"/>
    <property type="match status" value="1"/>
</dbReference>
<dbReference type="InterPro" id="IPR002104">
    <property type="entry name" value="Integrase_catalytic"/>
</dbReference>
<keyword evidence="3 5" id="KW-0238">DNA-binding</keyword>
<gene>
    <name evidence="9" type="ORF">HUK68_03510</name>
</gene>
<evidence type="ECO:0000256" key="1">
    <source>
        <dbReference type="ARBA" id="ARBA00008857"/>
    </source>
</evidence>
<dbReference type="PROSITE" id="PS51900">
    <property type="entry name" value="CB"/>
    <property type="match status" value="1"/>
</dbReference>
<dbReference type="InterPro" id="IPR053876">
    <property type="entry name" value="Phage_int_M"/>
</dbReference>
<dbReference type="Pfam" id="PF22022">
    <property type="entry name" value="Phage_int_M"/>
    <property type="match status" value="1"/>
</dbReference>
<sequence length="408" mass="45330">MALTDTFVRTVKPDPAKPAGSKHSDAYGLYLHVTKAGKYWRMAYRFAGKQKTLALGVYPDVTLAQARKRRDDAKAQIADGIDPSTSKRAEKLAQKSAAGNTFQKVADDWLKATAADRKAITQQKVSNWLEKDIFPSLGRLPITTIGPREVLAMARKMEERGAYDSAKRLVQICGQVFRYAVAEGSAERDVTADLKGAMQKAEKRHYAAITDPALLAPLLRAMEGHNGHIYCRAALRLTPLVFVRPGELRTAEWAEMDLDKAEWRIPGSKMKMANDHIVPLSSQALAILQELQPITGHGQYVFPSIRTGERPMSENTVSAALRALGYDSTMQTAHGFRATARTIMDEVLGERVDLIEHQLAHAVKDANGRAYNRTAHLPARREMMQRWSDYLDKLKRGAEVIQLPTKAA</sequence>
<dbReference type="InterPro" id="IPR013762">
    <property type="entry name" value="Integrase-like_cat_sf"/>
</dbReference>
<evidence type="ECO:0000313" key="10">
    <source>
        <dbReference type="Proteomes" id="UP000509579"/>
    </source>
</evidence>
<evidence type="ECO:0000259" key="7">
    <source>
        <dbReference type="PROSITE" id="PS51898"/>
    </source>
</evidence>
<dbReference type="Gene3D" id="1.10.150.130">
    <property type="match status" value="1"/>
</dbReference>
<dbReference type="KEGG" id="aant:HUK68_03510"/>
<feature type="domain" description="Core-binding (CB)" evidence="8">
    <location>
        <begin position="100"/>
        <end position="181"/>
    </location>
</feature>
<dbReference type="CDD" id="cd00801">
    <property type="entry name" value="INT_P4_C"/>
    <property type="match status" value="1"/>
</dbReference>
<dbReference type="InterPro" id="IPR050808">
    <property type="entry name" value="Phage_Integrase"/>
</dbReference>
<evidence type="ECO:0000256" key="6">
    <source>
        <dbReference type="SAM" id="MobiDB-lite"/>
    </source>
</evidence>
<dbReference type="InterPro" id="IPR010998">
    <property type="entry name" value="Integrase_recombinase_N"/>
</dbReference>
<dbReference type="InterPro" id="IPR044068">
    <property type="entry name" value="CB"/>
</dbReference>
<dbReference type="GO" id="GO:0015074">
    <property type="term" value="P:DNA integration"/>
    <property type="evidence" value="ECO:0007669"/>
    <property type="project" value="UniProtKB-KW"/>
</dbReference>
<dbReference type="InterPro" id="IPR011010">
    <property type="entry name" value="DNA_brk_join_enz"/>
</dbReference>
<keyword evidence="10" id="KW-1185">Reference proteome</keyword>
<dbReference type="RefSeq" id="WP_175502942.1">
    <property type="nucleotide sequence ID" value="NZ_CP054840.1"/>
</dbReference>
<reference evidence="9 10" key="1">
    <citation type="submission" date="2020-06" db="EMBL/GenBank/DDBJ databases">
        <title>Acidovorax antarctica sp. nov., isolated from Corinth ice sheet soil, Antarctic Fields Peninsula.</title>
        <authorList>
            <person name="Xu Q."/>
            <person name="Peng F."/>
        </authorList>
    </citation>
    <scope>NUCLEOTIDE SEQUENCE [LARGE SCALE GENOMIC DNA]</scope>
    <source>
        <strain evidence="9 10">16-35-5</strain>
    </source>
</reference>
<dbReference type="GO" id="GO:0003677">
    <property type="term" value="F:DNA binding"/>
    <property type="evidence" value="ECO:0007669"/>
    <property type="project" value="UniProtKB-UniRule"/>
</dbReference>
<evidence type="ECO:0000259" key="8">
    <source>
        <dbReference type="PROSITE" id="PS51900"/>
    </source>
</evidence>
<dbReference type="InterPro" id="IPR025166">
    <property type="entry name" value="Integrase_DNA_bind_dom"/>
</dbReference>
<keyword evidence="4" id="KW-0233">DNA recombination</keyword>
<dbReference type="Gene3D" id="1.10.443.10">
    <property type="entry name" value="Intergrase catalytic core"/>
    <property type="match status" value="1"/>
</dbReference>
<comment type="similarity">
    <text evidence="1">Belongs to the 'phage' integrase family.</text>
</comment>
<evidence type="ECO:0000313" key="9">
    <source>
        <dbReference type="EMBL" id="QKV52040.1"/>
    </source>
</evidence>
<dbReference type="Gene3D" id="3.30.160.390">
    <property type="entry name" value="Integrase, DNA-binding domain"/>
    <property type="match status" value="1"/>
</dbReference>
<proteinExistence type="inferred from homology"/>
<dbReference type="AlphaFoldDB" id="A0A6N1X2T1"/>
<evidence type="ECO:0000256" key="4">
    <source>
        <dbReference type="ARBA" id="ARBA00023172"/>
    </source>
</evidence>
<dbReference type="PANTHER" id="PTHR30629">
    <property type="entry name" value="PROPHAGE INTEGRASE"/>
    <property type="match status" value="1"/>
</dbReference>
<dbReference type="InterPro" id="IPR038488">
    <property type="entry name" value="Integrase_DNA-bd_sf"/>
</dbReference>
<dbReference type="EMBL" id="CP054840">
    <property type="protein sequence ID" value="QKV52040.1"/>
    <property type="molecule type" value="Genomic_DNA"/>
</dbReference>
<dbReference type="GO" id="GO:0006310">
    <property type="term" value="P:DNA recombination"/>
    <property type="evidence" value="ECO:0007669"/>
    <property type="project" value="UniProtKB-KW"/>
</dbReference>
<dbReference type="Proteomes" id="UP000509579">
    <property type="component" value="Chromosome"/>
</dbReference>
<protein>
    <submittedName>
        <fullName evidence="9">Integrase arm-type DNA-binding domain-containing protein</fullName>
    </submittedName>
</protein>
<dbReference type="PANTHER" id="PTHR30629:SF2">
    <property type="entry name" value="PROPHAGE INTEGRASE INTS-RELATED"/>
    <property type="match status" value="1"/>
</dbReference>
<accession>A0A6N1X2T1</accession>
<evidence type="ECO:0000256" key="2">
    <source>
        <dbReference type="ARBA" id="ARBA00022908"/>
    </source>
</evidence>